<reference evidence="1" key="1">
    <citation type="journal article" date="2024" name="Antonie Van Leeuwenhoek">
        <title>Isoptericola haloaureus sp. nov., a dimorphic actinobacterium isolated from mangrove sediments of southeast India, implicating biosaline agricultural significance through nitrogen fixation and salt tolerance genes.</title>
        <authorList>
            <person name="Prathaban M."/>
            <person name="Prathiviraj R."/>
            <person name="Ravichandran M."/>
            <person name="Natarajan S.D."/>
            <person name="Sobanaa M."/>
            <person name="Hari Krishna Kumar S."/>
            <person name="Chandrasekar V."/>
            <person name="Selvin J."/>
        </authorList>
    </citation>
    <scope>NUCLEOTIDE SEQUENCE</scope>
    <source>
        <strain evidence="1">MP1014</strain>
    </source>
</reference>
<dbReference type="PANTHER" id="PTHR35868:SF3">
    <property type="entry name" value="DUF2804 DOMAIN-CONTAINING PROTEIN"/>
    <property type="match status" value="1"/>
</dbReference>
<reference evidence="1" key="2">
    <citation type="submission" date="2024-02" db="EMBL/GenBank/DDBJ databases">
        <authorList>
            <person name="Prathaban M."/>
            <person name="Mythili R."/>
            <person name="Sharmila Devi N."/>
            <person name="Sobanaa M."/>
            <person name="Prathiviraj R."/>
            <person name="Selvin J."/>
        </authorList>
    </citation>
    <scope>NUCLEOTIDE SEQUENCE</scope>
    <source>
        <strain evidence="1">MP1014</strain>
    </source>
</reference>
<dbReference type="PANTHER" id="PTHR35868">
    <property type="entry name" value="DUF2804 DOMAIN-CONTAINING PROTEIN-RELATED"/>
    <property type="match status" value="1"/>
</dbReference>
<evidence type="ECO:0000313" key="2">
    <source>
        <dbReference type="Proteomes" id="UP001310387"/>
    </source>
</evidence>
<dbReference type="InterPro" id="IPR021243">
    <property type="entry name" value="DUF2804"/>
</dbReference>
<dbReference type="Pfam" id="PF10974">
    <property type="entry name" value="DUF2804"/>
    <property type="match status" value="1"/>
</dbReference>
<keyword evidence="2" id="KW-1185">Reference proteome</keyword>
<gene>
    <name evidence="1" type="ORF">V5O49_16280</name>
</gene>
<dbReference type="Proteomes" id="UP001310387">
    <property type="component" value="Unassembled WGS sequence"/>
</dbReference>
<sequence length="335" mass="36698">MTEDEITRTVALCRPDGSLNPGAVGWTRTPLHDTSGIGRGLRGRGRDKRWEYWALVTPTHVVGVTTSALDYAALHEVYVLDRATGGELDEVVIAPLNRSASLPASLGTGPVRSRTRRVAVAVDESRDGTATRLRARTPRVGLDVLVDRPAGHEVLGVVVPWSERRFQYTVKDVGRPVRGMLRVDGVEHPVGGGAGAGAWAVLDHGRGRWPYAVRWQWGVGFRDGVGLQLGGTWTLQGPTTENGVFVDGRLHKLHGELDWTFDETDHMAPWQVIGDRVDLTFTPWHDRVARTNLGVLASATDQCFGRWSGSVVTDGGGRLLVDGLEGWVEDVRQRW</sequence>
<dbReference type="RefSeq" id="WP_332903141.1">
    <property type="nucleotide sequence ID" value="NZ_JBAGLP010000120.1"/>
</dbReference>
<accession>A0ABU7ZBN9</accession>
<protein>
    <submittedName>
        <fullName evidence="1">DUF2804 domain-containing protein</fullName>
    </submittedName>
</protein>
<proteinExistence type="predicted"/>
<organism evidence="1 2">
    <name type="scientific">Isoptericola haloaureus</name>
    <dbReference type="NCBI Taxonomy" id="1542902"/>
    <lineage>
        <taxon>Bacteria</taxon>
        <taxon>Bacillati</taxon>
        <taxon>Actinomycetota</taxon>
        <taxon>Actinomycetes</taxon>
        <taxon>Micrococcales</taxon>
        <taxon>Promicromonosporaceae</taxon>
        <taxon>Isoptericola</taxon>
    </lineage>
</organism>
<comment type="caution">
    <text evidence="1">The sequence shown here is derived from an EMBL/GenBank/DDBJ whole genome shotgun (WGS) entry which is preliminary data.</text>
</comment>
<name>A0ABU7ZBN9_9MICO</name>
<evidence type="ECO:0000313" key="1">
    <source>
        <dbReference type="EMBL" id="MEG3616685.1"/>
    </source>
</evidence>
<dbReference type="EMBL" id="JBAGLP010000120">
    <property type="protein sequence ID" value="MEG3616685.1"/>
    <property type="molecule type" value="Genomic_DNA"/>
</dbReference>